<gene>
    <name evidence="2" type="ORF">GOB93_07605</name>
</gene>
<protein>
    <submittedName>
        <fullName evidence="2">Uncharacterized protein</fullName>
    </submittedName>
</protein>
<comment type="caution">
    <text evidence="2">The sequence shown here is derived from an EMBL/GenBank/DDBJ whole genome shotgun (WGS) entry which is preliminary data.</text>
</comment>
<dbReference type="Proteomes" id="UP000635278">
    <property type="component" value="Unassembled WGS sequence"/>
</dbReference>
<evidence type="ECO:0000313" key="2">
    <source>
        <dbReference type="EMBL" id="NHN84509.1"/>
    </source>
</evidence>
<feature type="region of interest" description="Disordered" evidence="1">
    <location>
        <begin position="1"/>
        <end position="24"/>
    </location>
</feature>
<reference evidence="2 3" key="1">
    <citation type="journal article" date="2020" name="Int. J. Syst. Evol. Microbiol.">
        <title>Novel acetic acid bacteria from cider fermentations: Acetobacter conturbans sp. nov. and Acetobacter fallax sp. nov.</title>
        <authorList>
            <person name="Sombolestani A.S."/>
            <person name="Cleenwerck I."/>
            <person name="Cnockaert M."/>
            <person name="Borremans W."/>
            <person name="Wieme A.D."/>
            <person name="De Vuyst L."/>
            <person name="Vandamme P."/>
        </authorList>
    </citation>
    <scope>NUCLEOTIDE SEQUENCE [LARGE SCALE GENOMIC DNA]</scope>
    <source>
        <strain evidence="2 3">LMG 30640</strain>
    </source>
</reference>
<sequence>MSRNVKPGQTLAYKQAERRAAKPPLRRGKAVFGLALPDPIACGHSVAEHVRSSGGTEKSLTIAGKAVAGMVRRVMTDNGASQADTDSYIAALSRSIADRWGELLVVSMTGGGNA</sequence>
<name>A0ABX0JNA6_9PROT</name>
<evidence type="ECO:0000256" key="1">
    <source>
        <dbReference type="SAM" id="MobiDB-lite"/>
    </source>
</evidence>
<accession>A0ABX0JNA6</accession>
<keyword evidence="3" id="KW-1185">Reference proteome</keyword>
<dbReference type="RefSeq" id="WP_173582898.1">
    <property type="nucleotide sequence ID" value="NZ_WOTB01000007.1"/>
</dbReference>
<dbReference type="EMBL" id="WOTB01000007">
    <property type="protein sequence ID" value="NHN84509.1"/>
    <property type="molecule type" value="Genomic_DNA"/>
</dbReference>
<proteinExistence type="predicted"/>
<evidence type="ECO:0000313" key="3">
    <source>
        <dbReference type="Proteomes" id="UP000635278"/>
    </source>
</evidence>
<organism evidence="2 3">
    <name type="scientific">Acetobacter musti</name>
    <dbReference type="NCBI Taxonomy" id="864732"/>
    <lineage>
        <taxon>Bacteria</taxon>
        <taxon>Pseudomonadati</taxon>
        <taxon>Pseudomonadota</taxon>
        <taxon>Alphaproteobacteria</taxon>
        <taxon>Acetobacterales</taxon>
        <taxon>Acetobacteraceae</taxon>
        <taxon>Acetobacter</taxon>
    </lineage>
</organism>